<keyword evidence="5" id="KW-0030">Aminoacyl-tRNA synthetase</keyword>
<gene>
    <name evidence="7" type="ORF">ANE_LOCUS17712</name>
</gene>
<dbReference type="GO" id="GO:0005524">
    <property type="term" value="F:ATP binding"/>
    <property type="evidence" value="ECO:0007669"/>
    <property type="project" value="UniProtKB-KW"/>
</dbReference>
<dbReference type="PANTHER" id="PTHR22594:SF53">
    <property type="entry name" value="ASPARAGINE--TRNA LIGASE"/>
    <property type="match status" value="1"/>
</dbReference>
<evidence type="ECO:0000313" key="7">
    <source>
        <dbReference type="EMBL" id="VVB07268.1"/>
    </source>
</evidence>
<dbReference type="PANTHER" id="PTHR22594">
    <property type="entry name" value="ASPARTYL/LYSYL-TRNA SYNTHETASE"/>
    <property type="match status" value="1"/>
</dbReference>
<protein>
    <recommendedName>
        <fullName evidence="6">Aminoacyl-tRNA synthetase class II (D/K/N) domain-containing protein</fullName>
    </recommendedName>
</protein>
<dbReference type="Proteomes" id="UP000489600">
    <property type="component" value="Unassembled WGS sequence"/>
</dbReference>
<keyword evidence="4" id="KW-0648">Protein biosynthesis</keyword>
<accession>A0A565C119</accession>
<keyword evidence="3" id="KW-0067">ATP-binding</keyword>
<keyword evidence="1" id="KW-0436">Ligase</keyword>
<keyword evidence="2" id="KW-0547">Nucleotide-binding</keyword>
<organism evidence="7 8">
    <name type="scientific">Arabis nemorensis</name>
    <dbReference type="NCBI Taxonomy" id="586526"/>
    <lineage>
        <taxon>Eukaryota</taxon>
        <taxon>Viridiplantae</taxon>
        <taxon>Streptophyta</taxon>
        <taxon>Embryophyta</taxon>
        <taxon>Tracheophyta</taxon>
        <taxon>Spermatophyta</taxon>
        <taxon>Magnoliopsida</taxon>
        <taxon>eudicotyledons</taxon>
        <taxon>Gunneridae</taxon>
        <taxon>Pentapetalae</taxon>
        <taxon>rosids</taxon>
        <taxon>malvids</taxon>
        <taxon>Brassicales</taxon>
        <taxon>Brassicaceae</taxon>
        <taxon>Arabideae</taxon>
        <taxon>Arabis</taxon>
    </lineage>
</organism>
<evidence type="ECO:0000256" key="5">
    <source>
        <dbReference type="ARBA" id="ARBA00023146"/>
    </source>
</evidence>
<name>A0A565C119_9BRAS</name>
<dbReference type="Pfam" id="PF00152">
    <property type="entry name" value="tRNA-synt_2"/>
    <property type="match status" value="1"/>
</dbReference>
<comment type="caution">
    <text evidence="7">The sequence shown here is derived from an EMBL/GenBank/DDBJ whole genome shotgun (WGS) entry which is preliminary data.</text>
</comment>
<keyword evidence="8" id="KW-1185">Reference proteome</keyword>
<evidence type="ECO:0000313" key="8">
    <source>
        <dbReference type="Proteomes" id="UP000489600"/>
    </source>
</evidence>
<dbReference type="SUPFAM" id="SSF55681">
    <property type="entry name" value="Class II aaRS and biotin synthetases"/>
    <property type="match status" value="1"/>
</dbReference>
<dbReference type="GO" id="GO:0004816">
    <property type="term" value="F:asparagine-tRNA ligase activity"/>
    <property type="evidence" value="ECO:0007669"/>
    <property type="project" value="TreeGrafter"/>
</dbReference>
<dbReference type="Gene3D" id="3.30.930.10">
    <property type="entry name" value="Bira Bifunctional Protein, Domain 2"/>
    <property type="match status" value="1"/>
</dbReference>
<dbReference type="GO" id="GO:0005739">
    <property type="term" value="C:mitochondrion"/>
    <property type="evidence" value="ECO:0007669"/>
    <property type="project" value="TreeGrafter"/>
</dbReference>
<reference evidence="7" key="1">
    <citation type="submission" date="2019-07" db="EMBL/GenBank/DDBJ databases">
        <authorList>
            <person name="Dittberner H."/>
        </authorList>
    </citation>
    <scope>NUCLEOTIDE SEQUENCE [LARGE SCALE GENOMIC DNA]</scope>
</reference>
<sequence>MFQVTTLFKESDKLPTTKDGKIDFSQDFFGRPAYLSVSGQLQLESIACAIGNVYTFGPTFRAENSHTSRHLAEFCMVEAELAFADLERHM</sequence>
<dbReference type="InterPro" id="IPR045864">
    <property type="entry name" value="aa-tRNA-synth_II/BPL/LPL"/>
</dbReference>
<proteinExistence type="predicted"/>
<evidence type="ECO:0000259" key="6">
    <source>
        <dbReference type="Pfam" id="PF00152"/>
    </source>
</evidence>
<evidence type="ECO:0000256" key="3">
    <source>
        <dbReference type="ARBA" id="ARBA00022840"/>
    </source>
</evidence>
<evidence type="ECO:0000256" key="4">
    <source>
        <dbReference type="ARBA" id="ARBA00022917"/>
    </source>
</evidence>
<dbReference type="AlphaFoldDB" id="A0A565C119"/>
<dbReference type="EMBL" id="CABITT030000006">
    <property type="protein sequence ID" value="VVB07268.1"/>
    <property type="molecule type" value="Genomic_DNA"/>
</dbReference>
<dbReference type="OrthoDB" id="1932896at2759"/>
<dbReference type="GO" id="GO:0006421">
    <property type="term" value="P:asparaginyl-tRNA aminoacylation"/>
    <property type="evidence" value="ECO:0007669"/>
    <property type="project" value="TreeGrafter"/>
</dbReference>
<evidence type="ECO:0000256" key="2">
    <source>
        <dbReference type="ARBA" id="ARBA00022741"/>
    </source>
</evidence>
<feature type="domain" description="Aminoacyl-tRNA synthetase class II (D/K/N)" evidence="6">
    <location>
        <begin position="26"/>
        <end position="89"/>
    </location>
</feature>
<evidence type="ECO:0000256" key="1">
    <source>
        <dbReference type="ARBA" id="ARBA00022598"/>
    </source>
</evidence>
<dbReference type="InterPro" id="IPR004364">
    <property type="entry name" value="Aa-tRNA-synt_II"/>
</dbReference>